<dbReference type="InterPro" id="IPR029475">
    <property type="entry name" value="DUF6807"/>
</dbReference>
<sequence length="279" mass="30754">MTTELTVLADAGWAGVFHAGSRTPIVVQNATPGRRPFIHPIVVPGGTAAVTEDAPGHHPWQHGLYVGLNDVNGVGFWLEGLRPSHAATDGTFHPRLQGTPQARDNRAWWSVGTDYRHPDGSPLMRETQDWLLTDHGDRYDLDVVLTFQARVPLTFGQYPYGGLFLRMPYRKETGGHAINSEGLRDADAEGRRARWVAVRMAVPGHTGEAQVAVMDHPDNLEHPVPWRVDNEFGVAPSACVAGPWTLGEDESRAFRHRVAVFAHPVGPQTIDEIWTSFTT</sequence>
<protein>
    <recommendedName>
        <fullName evidence="3">Methane oxygenase PmoA</fullName>
    </recommendedName>
</protein>
<dbReference type="EMBL" id="BAABAQ010000019">
    <property type="protein sequence ID" value="GAA4208795.1"/>
    <property type="molecule type" value="Genomic_DNA"/>
</dbReference>
<proteinExistence type="predicted"/>
<evidence type="ECO:0000313" key="2">
    <source>
        <dbReference type="Proteomes" id="UP001501251"/>
    </source>
</evidence>
<keyword evidence="2" id="KW-1185">Reference proteome</keyword>
<dbReference type="Pfam" id="PF14100">
    <property type="entry name" value="DUF6807"/>
    <property type="match status" value="1"/>
</dbReference>
<organism evidence="1 2">
    <name type="scientific">Streptosporangium oxazolinicum</name>
    <dbReference type="NCBI Taxonomy" id="909287"/>
    <lineage>
        <taxon>Bacteria</taxon>
        <taxon>Bacillati</taxon>
        <taxon>Actinomycetota</taxon>
        <taxon>Actinomycetes</taxon>
        <taxon>Streptosporangiales</taxon>
        <taxon>Streptosporangiaceae</taxon>
        <taxon>Streptosporangium</taxon>
    </lineage>
</organism>
<comment type="caution">
    <text evidence="1">The sequence shown here is derived from an EMBL/GenBank/DDBJ whole genome shotgun (WGS) entry which is preliminary data.</text>
</comment>
<accession>A0ABP8BKM0</accession>
<reference evidence="2" key="1">
    <citation type="journal article" date="2019" name="Int. J. Syst. Evol. Microbiol.">
        <title>The Global Catalogue of Microorganisms (GCM) 10K type strain sequencing project: providing services to taxonomists for standard genome sequencing and annotation.</title>
        <authorList>
            <consortium name="The Broad Institute Genomics Platform"/>
            <consortium name="The Broad Institute Genome Sequencing Center for Infectious Disease"/>
            <person name="Wu L."/>
            <person name="Ma J."/>
        </authorList>
    </citation>
    <scope>NUCLEOTIDE SEQUENCE [LARGE SCALE GENOMIC DNA]</scope>
    <source>
        <strain evidence="2">JCM 17388</strain>
    </source>
</reference>
<name>A0ABP8BKM0_9ACTN</name>
<dbReference type="Proteomes" id="UP001501251">
    <property type="component" value="Unassembled WGS sequence"/>
</dbReference>
<evidence type="ECO:0008006" key="3">
    <source>
        <dbReference type="Google" id="ProtNLM"/>
    </source>
</evidence>
<gene>
    <name evidence="1" type="ORF">GCM10022252_74460</name>
</gene>
<evidence type="ECO:0000313" key="1">
    <source>
        <dbReference type="EMBL" id="GAA4208795.1"/>
    </source>
</evidence>
<dbReference type="RefSeq" id="WP_344923017.1">
    <property type="nucleotide sequence ID" value="NZ_BAABAQ010000019.1"/>
</dbReference>